<dbReference type="AlphaFoldDB" id="A0A9D1J409"/>
<dbReference type="PANTHER" id="PTHR21043:SF0">
    <property type="entry name" value="MITOCHONDRIAL ASSEMBLY OF RIBOSOMAL LARGE SUBUNIT PROTEIN 1"/>
    <property type="match status" value="1"/>
</dbReference>
<dbReference type="HAMAP" id="MF_01477">
    <property type="entry name" value="Iojap_RsfS"/>
    <property type="match status" value="1"/>
</dbReference>
<dbReference type="Pfam" id="PF02410">
    <property type="entry name" value="RsfS"/>
    <property type="match status" value="1"/>
</dbReference>
<dbReference type="Gene3D" id="3.30.460.10">
    <property type="entry name" value="Beta Polymerase, domain 2"/>
    <property type="match status" value="1"/>
</dbReference>
<dbReference type="GO" id="GO:0090071">
    <property type="term" value="P:negative regulation of ribosome biogenesis"/>
    <property type="evidence" value="ECO:0007669"/>
    <property type="project" value="UniProtKB-UniRule"/>
</dbReference>
<reference evidence="3" key="1">
    <citation type="submission" date="2020-10" db="EMBL/GenBank/DDBJ databases">
        <authorList>
            <person name="Gilroy R."/>
        </authorList>
    </citation>
    <scope>NUCLEOTIDE SEQUENCE</scope>
    <source>
        <strain evidence="3">CHK189-12415</strain>
    </source>
</reference>
<evidence type="ECO:0000256" key="2">
    <source>
        <dbReference type="HAMAP-Rule" id="MF_01477"/>
    </source>
</evidence>
<keyword evidence="2" id="KW-0963">Cytoplasm</keyword>
<protein>
    <recommendedName>
        <fullName evidence="2">Ribosomal silencing factor RsfS</fullName>
    </recommendedName>
</protein>
<dbReference type="InterPro" id="IPR043519">
    <property type="entry name" value="NT_sf"/>
</dbReference>
<dbReference type="GO" id="GO:0017148">
    <property type="term" value="P:negative regulation of translation"/>
    <property type="evidence" value="ECO:0007669"/>
    <property type="project" value="UniProtKB-UniRule"/>
</dbReference>
<evidence type="ECO:0000256" key="1">
    <source>
        <dbReference type="ARBA" id="ARBA00010574"/>
    </source>
</evidence>
<evidence type="ECO:0000313" key="3">
    <source>
        <dbReference type="EMBL" id="HIR60231.1"/>
    </source>
</evidence>
<reference evidence="3" key="2">
    <citation type="journal article" date="2021" name="PeerJ">
        <title>Extensive microbial diversity within the chicken gut microbiome revealed by metagenomics and culture.</title>
        <authorList>
            <person name="Gilroy R."/>
            <person name="Ravi A."/>
            <person name="Getino M."/>
            <person name="Pursley I."/>
            <person name="Horton D.L."/>
            <person name="Alikhan N.F."/>
            <person name="Baker D."/>
            <person name="Gharbi K."/>
            <person name="Hall N."/>
            <person name="Watson M."/>
            <person name="Adriaenssens E.M."/>
            <person name="Foster-Nyarko E."/>
            <person name="Jarju S."/>
            <person name="Secka A."/>
            <person name="Antonio M."/>
            <person name="Oren A."/>
            <person name="Chaudhuri R.R."/>
            <person name="La Ragione R."/>
            <person name="Hildebrand F."/>
            <person name="Pallen M.J."/>
        </authorList>
    </citation>
    <scope>NUCLEOTIDE SEQUENCE</scope>
    <source>
        <strain evidence="3">CHK189-12415</strain>
    </source>
</reference>
<gene>
    <name evidence="2 3" type="primary">rsfS</name>
    <name evidence="3" type="ORF">IAB37_01465</name>
</gene>
<accession>A0A9D1J409</accession>
<organism evidence="3 4">
    <name type="scientific">Candidatus Faecivivens stercoravium</name>
    <dbReference type="NCBI Taxonomy" id="2840803"/>
    <lineage>
        <taxon>Bacteria</taxon>
        <taxon>Bacillati</taxon>
        <taxon>Bacillota</taxon>
        <taxon>Clostridia</taxon>
        <taxon>Eubacteriales</taxon>
        <taxon>Oscillospiraceae</taxon>
        <taxon>Oscillospiraceae incertae sedis</taxon>
        <taxon>Candidatus Faecivivens</taxon>
    </lineage>
</organism>
<comment type="caution">
    <text evidence="3">The sequence shown here is derived from an EMBL/GenBank/DDBJ whole genome shotgun (WGS) entry which is preliminary data.</text>
</comment>
<proteinExistence type="inferred from homology"/>
<dbReference type="Proteomes" id="UP000824241">
    <property type="component" value="Unassembled WGS sequence"/>
</dbReference>
<comment type="function">
    <text evidence="2">Functions as a ribosomal silencing factor. Interacts with ribosomal protein uL14 (rplN), blocking formation of intersubunit bridge B8. Prevents association of the 30S and 50S ribosomal subunits and the formation of functional ribosomes, thus repressing translation.</text>
</comment>
<keyword evidence="2" id="KW-0678">Repressor</keyword>
<dbReference type="GO" id="GO:0042256">
    <property type="term" value="P:cytosolic ribosome assembly"/>
    <property type="evidence" value="ECO:0007669"/>
    <property type="project" value="UniProtKB-UniRule"/>
</dbReference>
<dbReference type="SUPFAM" id="SSF81301">
    <property type="entry name" value="Nucleotidyltransferase"/>
    <property type="match status" value="1"/>
</dbReference>
<dbReference type="GO" id="GO:0005737">
    <property type="term" value="C:cytoplasm"/>
    <property type="evidence" value="ECO:0007669"/>
    <property type="project" value="UniProtKB-SubCell"/>
</dbReference>
<comment type="similarity">
    <text evidence="1 2">Belongs to the Iojap/RsfS family.</text>
</comment>
<keyword evidence="2" id="KW-0810">Translation regulation</keyword>
<dbReference type="GO" id="GO:0043023">
    <property type="term" value="F:ribosomal large subunit binding"/>
    <property type="evidence" value="ECO:0007669"/>
    <property type="project" value="TreeGrafter"/>
</dbReference>
<comment type="subunit">
    <text evidence="2">Interacts with ribosomal protein uL14 (rplN).</text>
</comment>
<dbReference type="PANTHER" id="PTHR21043">
    <property type="entry name" value="IOJAP SUPERFAMILY ORTHOLOG"/>
    <property type="match status" value="1"/>
</dbReference>
<dbReference type="InterPro" id="IPR004394">
    <property type="entry name" value="Iojap/RsfS/C7orf30"/>
</dbReference>
<sequence length="119" mass="13844">MEDKQLMEEVVRILDSKKADDIRAIRIGDLTILADYFVIAAGNSNTQVKMLADEVEYQLSQKGVKPHSTEGYRSENWIVLDYSTVVIHIFLRETREFYNLERLWAEGEQVDISHLLKQN</sequence>
<dbReference type="NCBIfam" id="TIGR00090">
    <property type="entry name" value="rsfS_iojap_ybeB"/>
    <property type="match status" value="1"/>
</dbReference>
<name>A0A9D1J409_9FIRM</name>
<comment type="subcellular location">
    <subcellularLocation>
        <location evidence="2">Cytoplasm</location>
    </subcellularLocation>
</comment>
<evidence type="ECO:0000313" key="4">
    <source>
        <dbReference type="Proteomes" id="UP000824241"/>
    </source>
</evidence>
<dbReference type="EMBL" id="DVHA01000045">
    <property type="protein sequence ID" value="HIR60231.1"/>
    <property type="molecule type" value="Genomic_DNA"/>
</dbReference>